<dbReference type="Proteomes" id="UP000003980">
    <property type="component" value="Unassembled WGS sequence"/>
</dbReference>
<evidence type="ECO:0000313" key="1">
    <source>
        <dbReference type="EMBL" id="EHP69806.1"/>
    </source>
</evidence>
<gene>
    <name evidence="1" type="ORF">MetMK1DRAFT_00003080</name>
</gene>
<dbReference type="STRING" id="671065.MetMK1DRAFT_00003080"/>
<dbReference type="EMBL" id="JH597761">
    <property type="protein sequence ID" value="EHP69806.1"/>
    <property type="molecule type" value="Genomic_DNA"/>
</dbReference>
<dbReference type="AlphaFoldDB" id="H2C4E1"/>
<dbReference type="eggNOG" id="arCOG05362">
    <property type="taxonomic scope" value="Archaea"/>
</dbReference>
<proteinExistence type="predicted"/>
<name>H2C4E1_9CREN</name>
<protein>
    <submittedName>
        <fullName evidence="1">Uncharacterized protein</fullName>
    </submittedName>
</protein>
<dbReference type="HOGENOM" id="CLU_2784185_0_0_2"/>
<keyword evidence="2" id="KW-1185">Reference proteome</keyword>
<accession>H2C4E1</accession>
<reference evidence="1 2" key="1">
    <citation type="submission" date="2012-01" db="EMBL/GenBank/DDBJ databases">
        <title>Improved High-Quality Draft sequence of Metallosphaera yellowstonensis MK1.</title>
        <authorList>
            <consortium name="US DOE Joint Genome Institute"/>
            <person name="Lucas S."/>
            <person name="Han J."/>
            <person name="Cheng J.-F."/>
            <person name="Goodwin L."/>
            <person name="Pitluck S."/>
            <person name="Peters L."/>
            <person name="Teshima H."/>
            <person name="Detter J.C."/>
            <person name="Han C."/>
            <person name="Tapia R."/>
            <person name="Land M."/>
            <person name="Hauser L."/>
            <person name="Kyrpides N."/>
            <person name="Kozubal M."/>
            <person name="Macur R.E."/>
            <person name="Jay Z."/>
            <person name="Inskeep W."/>
            <person name="Woyke T."/>
        </authorList>
    </citation>
    <scope>NUCLEOTIDE SEQUENCE [LARGE SCALE GENOMIC DNA]</scope>
    <source>
        <strain evidence="1 2">MK1</strain>
    </source>
</reference>
<evidence type="ECO:0000313" key="2">
    <source>
        <dbReference type="Proteomes" id="UP000003980"/>
    </source>
</evidence>
<sequence length="68" mass="7765">MNFLFEKVPEGMKVTVGVGKWVQNLAIATIEILLVSELFLFVDVPEMLWTSHVENQLMKKLDEIVESS</sequence>
<organism evidence="1 2">
    <name type="scientific">Metallosphaera yellowstonensis MK1</name>
    <dbReference type="NCBI Taxonomy" id="671065"/>
    <lineage>
        <taxon>Archaea</taxon>
        <taxon>Thermoproteota</taxon>
        <taxon>Thermoprotei</taxon>
        <taxon>Sulfolobales</taxon>
        <taxon>Sulfolobaceae</taxon>
        <taxon>Metallosphaera</taxon>
    </lineage>
</organism>